<comment type="similarity">
    <text evidence="1">Belongs to the metallophosphoesterase superfamily. YfcE family.</text>
</comment>
<dbReference type="AlphaFoldDB" id="A0A0K8PAJ9"/>
<evidence type="ECO:0000313" key="3">
    <source>
        <dbReference type="EMBL" id="GAP39165.1"/>
    </source>
</evidence>
<dbReference type="Gene3D" id="3.60.21.10">
    <property type="match status" value="1"/>
</dbReference>
<proteinExistence type="inferred from homology"/>
<protein>
    <submittedName>
        <fullName evidence="3">Predicted phosphodiesterase</fullName>
    </submittedName>
</protein>
<evidence type="ECO:0000259" key="2">
    <source>
        <dbReference type="Pfam" id="PF12850"/>
    </source>
</evidence>
<dbReference type="CDD" id="cd00838">
    <property type="entry name" value="MPP_superfamily"/>
    <property type="match status" value="1"/>
</dbReference>
<name>A0A0K8PAJ9_9CHLR</name>
<accession>A0A0K8PAJ9</accession>
<feature type="domain" description="Calcineurin-like phosphoesterase" evidence="2">
    <location>
        <begin position="5"/>
        <end position="250"/>
    </location>
</feature>
<dbReference type="InterPro" id="IPR029052">
    <property type="entry name" value="Metallo-depent_PP-like"/>
</dbReference>
<reference evidence="3" key="1">
    <citation type="journal article" date="2015" name="Genome Announc.">
        <title>Draft Genome Sequence of Anaerolineae Strain TC1, a Novel Isolate from a Methanogenic Wastewater Treatment System.</title>
        <authorList>
            <person name="Matsuura N."/>
            <person name="Tourlousse D.M."/>
            <person name="Sun L."/>
            <person name="Toyonaga M."/>
            <person name="Kuroda K."/>
            <person name="Ohashi A."/>
            <person name="Cruz R."/>
            <person name="Yamaguchi T."/>
            <person name="Sekiguchi Y."/>
        </authorList>
    </citation>
    <scope>NUCLEOTIDE SEQUENCE [LARGE SCALE GENOMIC DNA]</scope>
    <source>
        <strain evidence="3">TC1</strain>
    </source>
</reference>
<dbReference type="OrthoDB" id="9800565at2"/>
<gene>
    <name evidence="3" type="ORF">ATC1_1184</name>
</gene>
<evidence type="ECO:0000313" key="4">
    <source>
        <dbReference type="Proteomes" id="UP000053370"/>
    </source>
</evidence>
<keyword evidence="4" id="KW-1185">Reference proteome</keyword>
<evidence type="ECO:0000256" key="1">
    <source>
        <dbReference type="ARBA" id="ARBA00008950"/>
    </source>
</evidence>
<sequence>MGNRHLVISDIHENHEAIMRLILKARKIPGGFCDIWFLGDFFGHSEDADGKNHLTQNSLLTIEDLFQLPLYCVFGNWEYWLAHPENDEVNDGQRGNSNALGERREILKRTKTHLLQRLMRYSILELPETRPEFTLFHGCSFSCHDTVAYHADPWESYINPHDLNIVTRNLFGNADHLKTPHFLFGHTHIPGFFVYSKTSFVNMWRIFSPEMAKKPIYYGNENQRFGINPGSAGITQVNFPRTAIILDTKEKTFQYIVDHGDPMRINRNFFLTSLSMRNRQR</sequence>
<dbReference type="Proteomes" id="UP000053370">
    <property type="component" value="Unassembled WGS sequence"/>
</dbReference>
<dbReference type="Pfam" id="PF12850">
    <property type="entry name" value="Metallophos_2"/>
    <property type="match status" value="1"/>
</dbReference>
<dbReference type="RefSeq" id="WP_062276954.1">
    <property type="nucleotide sequence ID" value="NZ_DF968179.1"/>
</dbReference>
<organism evidence="3">
    <name type="scientific">Flexilinea flocculi</name>
    <dbReference type="NCBI Taxonomy" id="1678840"/>
    <lineage>
        <taxon>Bacteria</taxon>
        <taxon>Bacillati</taxon>
        <taxon>Chloroflexota</taxon>
        <taxon>Anaerolineae</taxon>
        <taxon>Anaerolineales</taxon>
        <taxon>Anaerolineaceae</taxon>
        <taxon>Flexilinea</taxon>
    </lineage>
</organism>
<dbReference type="STRING" id="1678840.ATC1_1184"/>
<dbReference type="InterPro" id="IPR024654">
    <property type="entry name" value="Calcineurin-like_PHP_lpxH"/>
</dbReference>
<dbReference type="SUPFAM" id="SSF56300">
    <property type="entry name" value="Metallo-dependent phosphatases"/>
    <property type="match status" value="1"/>
</dbReference>
<dbReference type="EMBL" id="DF968179">
    <property type="protein sequence ID" value="GAP39165.1"/>
    <property type="molecule type" value="Genomic_DNA"/>
</dbReference>